<evidence type="ECO:0000256" key="1">
    <source>
        <dbReference type="SAM" id="Phobius"/>
    </source>
</evidence>
<dbReference type="InterPro" id="IPR021494">
    <property type="entry name" value="DUF3149"/>
</dbReference>
<feature type="transmembrane region" description="Helical" evidence="1">
    <location>
        <begin position="12"/>
        <end position="36"/>
    </location>
</feature>
<dbReference type="OrthoDB" id="6388826at2"/>
<dbReference type="AlphaFoldDB" id="A0A368NHD6"/>
<evidence type="ECO:0000313" key="3">
    <source>
        <dbReference type="Proteomes" id="UP000252558"/>
    </source>
</evidence>
<accession>A0A368NHD6</accession>
<proteinExistence type="predicted"/>
<dbReference type="Pfam" id="PF11346">
    <property type="entry name" value="DUF3149"/>
    <property type="match status" value="1"/>
</dbReference>
<name>A0A368NHD6_9GAMM</name>
<dbReference type="Proteomes" id="UP000252558">
    <property type="component" value="Unassembled WGS sequence"/>
</dbReference>
<gene>
    <name evidence="2" type="ORF">DU002_13505</name>
</gene>
<dbReference type="RefSeq" id="WP_114338925.1">
    <property type="nucleotide sequence ID" value="NZ_QPID01000008.1"/>
</dbReference>
<sequence length="48" mass="5445">MELWMDLLFGDAIGLMSMAVVLSTVVIMGYYVWLFISRALKDPNDKSC</sequence>
<organism evidence="2 3">
    <name type="scientific">Corallincola holothuriorum</name>
    <dbReference type="NCBI Taxonomy" id="2282215"/>
    <lineage>
        <taxon>Bacteria</taxon>
        <taxon>Pseudomonadati</taxon>
        <taxon>Pseudomonadota</taxon>
        <taxon>Gammaproteobacteria</taxon>
        <taxon>Alteromonadales</taxon>
        <taxon>Psychromonadaceae</taxon>
        <taxon>Corallincola</taxon>
    </lineage>
</organism>
<comment type="caution">
    <text evidence="2">The sequence shown here is derived from an EMBL/GenBank/DDBJ whole genome shotgun (WGS) entry which is preliminary data.</text>
</comment>
<keyword evidence="1" id="KW-0812">Transmembrane</keyword>
<protein>
    <submittedName>
        <fullName evidence="2">DUF3149 domain-containing protein</fullName>
    </submittedName>
</protein>
<keyword evidence="1" id="KW-1133">Transmembrane helix</keyword>
<keyword evidence="1" id="KW-0472">Membrane</keyword>
<dbReference type="EMBL" id="QPID01000008">
    <property type="protein sequence ID" value="RCU48801.1"/>
    <property type="molecule type" value="Genomic_DNA"/>
</dbReference>
<evidence type="ECO:0000313" key="2">
    <source>
        <dbReference type="EMBL" id="RCU48801.1"/>
    </source>
</evidence>
<reference evidence="2 3" key="1">
    <citation type="submission" date="2018-07" db="EMBL/GenBank/DDBJ databases">
        <title>Corallincola holothuriorum sp. nov., a new facultative anaerobe isolated from sea cucumber Apostichopus japonicus.</title>
        <authorList>
            <person name="Xia H."/>
        </authorList>
    </citation>
    <scope>NUCLEOTIDE SEQUENCE [LARGE SCALE GENOMIC DNA]</scope>
    <source>
        <strain evidence="2 3">C4</strain>
    </source>
</reference>
<keyword evidence="3" id="KW-1185">Reference proteome</keyword>